<protein>
    <recommendedName>
        <fullName evidence="5">Glycosyltransferase RgtA/B/C/D-like domain-containing protein</fullName>
    </recommendedName>
</protein>
<sequence>MSPKRQKSIKEIQQGQESNNQSPPEQGPISCFLNRNLISVLIFLFALFFAMTFSNPALFLNDEWITVNQLHQLGEGHQIIVNEGKYGTFLNGTPGPYMQSHHNLLGYTMMLPVLSLPALWFFGLFGDQFRLAVIFLWSLLPIAMAVLVDVYRPQYARWRGVRWTWLVVGAAFAGFLANLVFYYPWPFTAPDAPVEAAAVVFTNHLLFAALAVMAYLTCRIIFEDTWFSLFGTIACVSCSSYIFWASNAKDHMLVAAMTAAVILFLVRYIRHGALRDAALGFAFIGLLAWARPEVGLAVFIFAVLYFVGLQISRGLLRRPVKETVKVLCMPLATLAGAIPLFINNICVTGNPLVPSFYVYQSGAWGAESGGAFIGSTDTIGDVVQAVPAPSDGVSSFLSMVTTQFTSSWSTLPGDIFGILFAPESGNMSLVAVSPLIVLAVILIPVLYLDYRKGERSPNLPVMIFLFVAACAIWVAYARSLPMLSTSHGIVPDIRYLSPLYLPAGLLGVYGIRRLNGAINSKRLMLSLTAVIAISAPALLLAMMLIQPYGGRYAGYTQFFTQITSVLLAATLILIAARERFGISQRWVTAALLLLVAVPFGWQMMMVFLYSVAKFNGYPLWIPVVETLYEHCIGVNGITPP</sequence>
<feature type="transmembrane region" description="Helical" evidence="2">
    <location>
        <begin position="323"/>
        <end position="342"/>
    </location>
</feature>
<feature type="transmembrane region" description="Helical" evidence="2">
    <location>
        <begin position="459"/>
        <end position="477"/>
    </location>
</feature>
<dbReference type="AlphaFoldDB" id="A0A1G9AJF4"/>
<feature type="transmembrane region" description="Helical" evidence="2">
    <location>
        <begin position="427"/>
        <end position="447"/>
    </location>
</feature>
<feature type="transmembrane region" description="Helical" evidence="2">
    <location>
        <begin position="250"/>
        <end position="266"/>
    </location>
</feature>
<keyword evidence="2" id="KW-0812">Transmembrane</keyword>
<evidence type="ECO:0000256" key="2">
    <source>
        <dbReference type="SAM" id="Phobius"/>
    </source>
</evidence>
<feature type="transmembrane region" description="Helical" evidence="2">
    <location>
        <begin position="493"/>
        <end position="511"/>
    </location>
</feature>
<evidence type="ECO:0000313" key="4">
    <source>
        <dbReference type="Proteomes" id="UP000326500"/>
    </source>
</evidence>
<feature type="transmembrane region" description="Helical" evidence="2">
    <location>
        <begin position="197"/>
        <end position="218"/>
    </location>
</feature>
<feature type="transmembrane region" description="Helical" evidence="2">
    <location>
        <begin position="523"/>
        <end position="546"/>
    </location>
</feature>
<dbReference type="Proteomes" id="UP000326500">
    <property type="component" value="Unassembled WGS sequence"/>
</dbReference>
<feature type="transmembrane region" description="Helical" evidence="2">
    <location>
        <begin position="37"/>
        <end position="60"/>
    </location>
</feature>
<feature type="region of interest" description="Disordered" evidence="1">
    <location>
        <begin position="1"/>
        <end position="26"/>
    </location>
</feature>
<feature type="transmembrane region" description="Helical" evidence="2">
    <location>
        <begin position="558"/>
        <end position="576"/>
    </location>
</feature>
<feature type="transmembrane region" description="Helical" evidence="2">
    <location>
        <begin position="588"/>
        <end position="612"/>
    </location>
</feature>
<name>A0A1G9AJF4_9EURY</name>
<evidence type="ECO:0000313" key="3">
    <source>
        <dbReference type="EMBL" id="SDK26710.1"/>
    </source>
</evidence>
<keyword evidence="4" id="KW-1185">Reference proteome</keyword>
<evidence type="ECO:0000256" key="1">
    <source>
        <dbReference type="SAM" id="MobiDB-lite"/>
    </source>
</evidence>
<keyword evidence="2" id="KW-0472">Membrane</keyword>
<reference evidence="3 4" key="1">
    <citation type="submission" date="2016-10" db="EMBL/GenBank/DDBJ databases">
        <authorList>
            <person name="Varghese N."/>
            <person name="Submissions S."/>
        </authorList>
    </citation>
    <scope>NUCLEOTIDE SEQUENCE [LARGE SCALE GENOMIC DNA]</scope>
    <source>
        <strain evidence="3 4">DSM 2373</strain>
    </source>
</reference>
<accession>A0A1G9AJF4</accession>
<feature type="transmembrane region" description="Helical" evidence="2">
    <location>
        <begin position="163"/>
        <end position="185"/>
    </location>
</feature>
<feature type="transmembrane region" description="Helical" evidence="2">
    <location>
        <begin position="296"/>
        <end position="316"/>
    </location>
</feature>
<evidence type="ECO:0008006" key="5">
    <source>
        <dbReference type="Google" id="ProtNLM"/>
    </source>
</evidence>
<feature type="compositionally biased region" description="Polar residues" evidence="1">
    <location>
        <begin position="11"/>
        <end position="24"/>
    </location>
</feature>
<gene>
    <name evidence="3" type="ORF">SAMN04488571_10661</name>
</gene>
<dbReference type="EMBL" id="FNFT01000006">
    <property type="protein sequence ID" value="SDK26710.1"/>
    <property type="molecule type" value="Genomic_DNA"/>
</dbReference>
<feature type="transmembrane region" description="Helical" evidence="2">
    <location>
        <begin position="104"/>
        <end position="125"/>
    </location>
</feature>
<feature type="transmembrane region" description="Helical" evidence="2">
    <location>
        <begin position="131"/>
        <end position="151"/>
    </location>
</feature>
<organism evidence="3 4">
    <name type="scientific">Methanoculleus thermophilus</name>
    <dbReference type="NCBI Taxonomy" id="2200"/>
    <lineage>
        <taxon>Archaea</taxon>
        <taxon>Methanobacteriati</taxon>
        <taxon>Methanobacteriota</taxon>
        <taxon>Stenosarchaea group</taxon>
        <taxon>Methanomicrobia</taxon>
        <taxon>Methanomicrobiales</taxon>
        <taxon>Methanomicrobiaceae</taxon>
        <taxon>Methanoculleus</taxon>
    </lineage>
</organism>
<feature type="transmembrane region" description="Helical" evidence="2">
    <location>
        <begin position="225"/>
        <end position="244"/>
    </location>
</feature>
<keyword evidence="2" id="KW-1133">Transmembrane helix</keyword>
<proteinExistence type="predicted"/>